<comment type="caution">
    <text evidence="1">The sequence shown here is derived from an EMBL/GenBank/DDBJ whole genome shotgun (WGS) entry which is preliminary data.</text>
</comment>
<dbReference type="Proteomes" id="UP001596514">
    <property type="component" value="Unassembled WGS sequence"/>
</dbReference>
<dbReference type="EMBL" id="JBHTEE010000001">
    <property type="protein sequence ID" value="MFC7599303.1"/>
    <property type="molecule type" value="Genomic_DNA"/>
</dbReference>
<sequence length="41" mass="4467">MACDPESIGLAEDGRTEAERVLGSCLDDAEEVLVRAYIRGR</sequence>
<keyword evidence="2" id="KW-1185">Reference proteome</keyword>
<accession>A0ABW2SSL5</accession>
<evidence type="ECO:0000313" key="2">
    <source>
        <dbReference type="Proteomes" id="UP001596514"/>
    </source>
</evidence>
<proteinExistence type="predicted"/>
<evidence type="ECO:0000313" key="1">
    <source>
        <dbReference type="EMBL" id="MFC7599303.1"/>
    </source>
</evidence>
<gene>
    <name evidence="1" type="ORF">ACFQVD_04180</name>
</gene>
<organism evidence="1 2">
    <name type="scientific">Streptosporangium amethystogenes subsp. fukuiense</name>
    <dbReference type="NCBI Taxonomy" id="698418"/>
    <lineage>
        <taxon>Bacteria</taxon>
        <taxon>Bacillati</taxon>
        <taxon>Actinomycetota</taxon>
        <taxon>Actinomycetes</taxon>
        <taxon>Streptosporangiales</taxon>
        <taxon>Streptosporangiaceae</taxon>
        <taxon>Streptosporangium</taxon>
    </lineage>
</organism>
<name>A0ABW2SSL5_9ACTN</name>
<protein>
    <submittedName>
        <fullName evidence="1">Uncharacterized protein</fullName>
    </submittedName>
</protein>
<reference evidence="2" key="1">
    <citation type="journal article" date="2019" name="Int. J. Syst. Evol. Microbiol.">
        <title>The Global Catalogue of Microorganisms (GCM) 10K type strain sequencing project: providing services to taxonomists for standard genome sequencing and annotation.</title>
        <authorList>
            <consortium name="The Broad Institute Genomics Platform"/>
            <consortium name="The Broad Institute Genome Sequencing Center for Infectious Disease"/>
            <person name="Wu L."/>
            <person name="Ma J."/>
        </authorList>
    </citation>
    <scope>NUCLEOTIDE SEQUENCE [LARGE SCALE GENOMIC DNA]</scope>
    <source>
        <strain evidence="2">JCM 10083</strain>
    </source>
</reference>
<dbReference type="RefSeq" id="WP_343967752.1">
    <property type="nucleotide sequence ID" value="NZ_BAAAGK010000060.1"/>
</dbReference>